<accession>A0A448WIQ8</accession>
<dbReference type="InterPro" id="IPR004827">
    <property type="entry name" value="bZIP"/>
</dbReference>
<dbReference type="EMBL" id="CAAALY010015678">
    <property type="protein sequence ID" value="VEL12739.1"/>
    <property type="molecule type" value="Genomic_DNA"/>
</dbReference>
<evidence type="ECO:0000256" key="4">
    <source>
        <dbReference type="SAM" id="MobiDB-lite"/>
    </source>
</evidence>
<protein>
    <recommendedName>
        <fullName evidence="5">BZIP domain-containing protein</fullName>
    </recommendedName>
</protein>
<evidence type="ECO:0000313" key="7">
    <source>
        <dbReference type="Proteomes" id="UP000784294"/>
    </source>
</evidence>
<dbReference type="InterPro" id="IPR046347">
    <property type="entry name" value="bZIP_sf"/>
</dbReference>
<keyword evidence="7" id="KW-1185">Reference proteome</keyword>
<dbReference type="OrthoDB" id="6279724at2759"/>
<sequence>MVTLTDDADCTAGEASENVSEDEAVRRAKRRERNRVAAARCRQRRQDQIEGLQERVNALTRDGDEMRSRLHSLDLEKARLSELVKEHSVSEEECVM</sequence>
<dbReference type="PROSITE" id="PS00036">
    <property type="entry name" value="BZIP_BASIC"/>
    <property type="match status" value="1"/>
</dbReference>
<dbReference type="InterPro" id="IPR000837">
    <property type="entry name" value="AP-1"/>
</dbReference>
<dbReference type="Gene3D" id="1.20.5.170">
    <property type="match status" value="1"/>
</dbReference>
<dbReference type="PANTHER" id="PTHR23351:SF24">
    <property type="entry name" value="ACTIVATING TRANSCRIPTION FACTOR 3-RELATED"/>
    <property type="match status" value="1"/>
</dbReference>
<evidence type="ECO:0000256" key="2">
    <source>
        <dbReference type="ARBA" id="ARBA00023125"/>
    </source>
</evidence>
<dbReference type="GO" id="GO:0000981">
    <property type="term" value="F:DNA-binding transcription factor activity, RNA polymerase II-specific"/>
    <property type="evidence" value="ECO:0007669"/>
    <property type="project" value="TreeGrafter"/>
</dbReference>
<dbReference type="GO" id="GO:0000978">
    <property type="term" value="F:RNA polymerase II cis-regulatory region sequence-specific DNA binding"/>
    <property type="evidence" value="ECO:0007669"/>
    <property type="project" value="TreeGrafter"/>
</dbReference>
<gene>
    <name evidence="6" type="ORF">PXEA_LOCUS6179</name>
</gene>
<dbReference type="PANTHER" id="PTHR23351">
    <property type="entry name" value="FOS TRANSCRIPTION FACTOR-RELATED"/>
    <property type="match status" value="1"/>
</dbReference>
<dbReference type="SUPFAM" id="SSF57959">
    <property type="entry name" value="Leucine zipper domain"/>
    <property type="match status" value="1"/>
</dbReference>
<feature type="domain" description="BZIP" evidence="5">
    <location>
        <begin position="24"/>
        <end position="87"/>
    </location>
</feature>
<comment type="caution">
    <text evidence="6">The sequence shown here is derived from an EMBL/GenBank/DDBJ whole genome shotgun (WGS) entry which is preliminary data.</text>
</comment>
<dbReference type="GO" id="GO:0005634">
    <property type="term" value="C:nucleus"/>
    <property type="evidence" value="ECO:0007669"/>
    <property type="project" value="TreeGrafter"/>
</dbReference>
<evidence type="ECO:0000259" key="5">
    <source>
        <dbReference type="PROSITE" id="PS50217"/>
    </source>
</evidence>
<keyword evidence="3" id="KW-0804">Transcription</keyword>
<evidence type="ECO:0000256" key="1">
    <source>
        <dbReference type="ARBA" id="ARBA00023015"/>
    </source>
</evidence>
<dbReference type="PRINTS" id="PR00042">
    <property type="entry name" value="LEUZIPPRFOS"/>
</dbReference>
<organism evidence="6 7">
    <name type="scientific">Protopolystoma xenopodis</name>
    <dbReference type="NCBI Taxonomy" id="117903"/>
    <lineage>
        <taxon>Eukaryota</taxon>
        <taxon>Metazoa</taxon>
        <taxon>Spiralia</taxon>
        <taxon>Lophotrochozoa</taxon>
        <taxon>Platyhelminthes</taxon>
        <taxon>Monogenea</taxon>
        <taxon>Polyopisthocotylea</taxon>
        <taxon>Polystomatidea</taxon>
        <taxon>Polystomatidae</taxon>
        <taxon>Protopolystoma</taxon>
    </lineage>
</organism>
<feature type="region of interest" description="Disordered" evidence="4">
    <location>
        <begin position="1"/>
        <end position="44"/>
    </location>
</feature>
<dbReference type="PROSITE" id="PS50217">
    <property type="entry name" value="BZIP"/>
    <property type="match status" value="1"/>
</dbReference>
<dbReference type="AlphaFoldDB" id="A0A448WIQ8"/>
<dbReference type="SMART" id="SM00338">
    <property type="entry name" value="BRLZ"/>
    <property type="match status" value="1"/>
</dbReference>
<name>A0A448WIQ8_9PLAT</name>
<keyword evidence="1" id="KW-0805">Transcription regulation</keyword>
<keyword evidence="2" id="KW-0238">DNA-binding</keyword>
<dbReference type="Pfam" id="PF00170">
    <property type="entry name" value="bZIP_1"/>
    <property type="match status" value="1"/>
</dbReference>
<evidence type="ECO:0000256" key="3">
    <source>
        <dbReference type="ARBA" id="ARBA00023163"/>
    </source>
</evidence>
<proteinExistence type="predicted"/>
<evidence type="ECO:0000313" key="6">
    <source>
        <dbReference type="EMBL" id="VEL12739.1"/>
    </source>
</evidence>
<dbReference type="Proteomes" id="UP000784294">
    <property type="component" value="Unassembled WGS sequence"/>
</dbReference>
<reference evidence="6" key="1">
    <citation type="submission" date="2018-11" db="EMBL/GenBank/DDBJ databases">
        <authorList>
            <consortium name="Pathogen Informatics"/>
        </authorList>
    </citation>
    <scope>NUCLEOTIDE SEQUENCE</scope>
</reference>